<evidence type="ECO:0000313" key="2">
    <source>
        <dbReference type="Proteomes" id="UP000230324"/>
    </source>
</evidence>
<name>A0A2M7BYV7_9BACT</name>
<comment type="caution">
    <text evidence="1">The sequence shown here is derived from an EMBL/GenBank/DDBJ whole genome shotgun (WGS) entry which is preliminary data.</text>
</comment>
<gene>
    <name evidence="1" type="ORF">COS47_00250</name>
</gene>
<accession>A0A2M7BYV7</accession>
<dbReference type="Proteomes" id="UP000230324">
    <property type="component" value="Unassembled WGS sequence"/>
</dbReference>
<evidence type="ECO:0000313" key="1">
    <source>
        <dbReference type="EMBL" id="PIV12864.1"/>
    </source>
</evidence>
<proteinExistence type="predicted"/>
<protein>
    <submittedName>
        <fullName evidence="1">Uncharacterized protein</fullName>
    </submittedName>
</protein>
<dbReference type="AlphaFoldDB" id="A0A2M7BYV7"/>
<reference evidence="2" key="1">
    <citation type="submission" date="2017-09" db="EMBL/GenBank/DDBJ databases">
        <title>Depth-based differentiation of microbial function through sediment-hosted aquifers and enrichment of novel symbionts in the deep terrestrial subsurface.</title>
        <authorList>
            <person name="Probst A.J."/>
            <person name="Ladd B."/>
            <person name="Jarett J.K."/>
            <person name="Geller-Mcgrath D.E."/>
            <person name="Sieber C.M.K."/>
            <person name="Emerson J.B."/>
            <person name="Anantharaman K."/>
            <person name="Thomas B.C."/>
            <person name="Malmstrom R."/>
            <person name="Stieglmeier M."/>
            <person name="Klingl A."/>
            <person name="Woyke T."/>
            <person name="Ryan C.M."/>
            <person name="Banfield J.F."/>
        </authorList>
    </citation>
    <scope>NUCLEOTIDE SEQUENCE [LARGE SCALE GENOMIC DNA]</scope>
</reference>
<organism evidence="1 2">
    <name type="scientific">Candidatus Nealsonbacteria bacterium CG03_land_8_20_14_0_80_36_12</name>
    <dbReference type="NCBI Taxonomy" id="1974701"/>
    <lineage>
        <taxon>Bacteria</taxon>
        <taxon>Candidatus Nealsoniibacteriota</taxon>
    </lineage>
</organism>
<dbReference type="EMBL" id="PEUV01000005">
    <property type="protein sequence ID" value="PIV12864.1"/>
    <property type="molecule type" value="Genomic_DNA"/>
</dbReference>
<sequence>MRFFQGFERNLAILPWVRPKHSAFVQIEFFVPPATSFPKGVLLFLDDRFLVQCLALNSRLKAAGV</sequence>